<dbReference type="HOGENOM" id="CLU_1349005_0_0_1"/>
<evidence type="ECO:0000313" key="1">
    <source>
        <dbReference type="EMBL" id="KDR77753.1"/>
    </source>
</evidence>
<accession>A0A067TFI9</accession>
<proteinExistence type="predicted"/>
<organism evidence="1 2">
    <name type="scientific">Galerina marginata (strain CBS 339.88)</name>
    <dbReference type="NCBI Taxonomy" id="685588"/>
    <lineage>
        <taxon>Eukaryota</taxon>
        <taxon>Fungi</taxon>
        <taxon>Dikarya</taxon>
        <taxon>Basidiomycota</taxon>
        <taxon>Agaricomycotina</taxon>
        <taxon>Agaricomycetes</taxon>
        <taxon>Agaricomycetidae</taxon>
        <taxon>Agaricales</taxon>
        <taxon>Agaricineae</taxon>
        <taxon>Strophariaceae</taxon>
        <taxon>Galerina</taxon>
    </lineage>
</organism>
<evidence type="ECO:0000313" key="2">
    <source>
        <dbReference type="Proteomes" id="UP000027222"/>
    </source>
</evidence>
<dbReference type="AlphaFoldDB" id="A0A067TFI9"/>
<keyword evidence="2" id="KW-1185">Reference proteome</keyword>
<gene>
    <name evidence="1" type="ORF">GALMADRAFT_412428</name>
</gene>
<protein>
    <submittedName>
        <fullName evidence="1">Uncharacterized protein</fullName>
    </submittedName>
</protein>
<name>A0A067TFI9_GALM3</name>
<sequence length="203" mass="23234">MPLVDNRLRRFRASHDNPQTAPRLNRFVITGRGSYMQPESEDLGPTLVARPSLLAWPSVTLISGVEVIDVRPLVVSFYQSLRYLNLKSSPVVIVALLIWKHVAPGFREAYTDIQRSQIQGWHLSRRSCAASFETQDIIISERVIRIRRRRHILHHYTHTCVLPTLAFRIFASSAWGILRAAGNSASWRKGKWVMSDEATRVCF</sequence>
<dbReference type="Proteomes" id="UP000027222">
    <property type="component" value="Unassembled WGS sequence"/>
</dbReference>
<dbReference type="EMBL" id="KL142376">
    <property type="protein sequence ID" value="KDR77753.1"/>
    <property type="molecule type" value="Genomic_DNA"/>
</dbReference>
<reference evidence="2" key="1">
    <citation type="journal article" date="2014" name="Proc. Natl. Acad. Sci. U.S.A.">
        <title>Extensive sampling of basidiomycete genomes demonstrates inadequacy of the white-rot/brown-rot paradigm for wood decay fungi.</title>
        <authorList>
            <person name="Riley R."/>
            <person name="Salamov A.A."/>
            <person name="Brown D.W."/>
            <person name="Nagy L.G."/>
            <person name="Floudas D."/>
            <person name="Held B.W."/>
            <person name="Levasseur A."/>
            <person name="Lombard V."/>
            <person name="Morin E."/>
            <person name="Otillar R."/>
            <person name="Lindquist E.A."/>
            <person name="Sun H."/>
            <person name="LaButti K.M."/>
            <person name="Schmutz J."/>
            <person name="Jabbour D."/>
            <person name="Luo H."/>
            <person name="Baker S.E."/>
            <person name="Pisabarro A.G."/>
            <person name="Walton J.D."/>
            <person name="Blanchette R.A."/>
            <person name="Henrissat B."/>
            <person name="Martin F."/>
            <person name="Cullen D."/>
            <person name="Hibbett D.S."/>
            <person name="Grigoriev I.V."/>
        </authorList>
    </citation>
    <scope>NUCLEOTIDE SEQUENCE [LARGE SCALE GENOMIC DNA]</scope>
    <source>
        <strain evidence="2">CBS 339.88</strain>
    </source>
</reference>